<dbReference type="RefSeq" id="WP_111981583.1">
    <property type="nucleotide sequence ID" value="NZ_NFZS01000001.1"/>
</dbReference>
<gene>
    <name evidence="1" type="ORF">CA260_06660</name>
</gene>
<dbReference type="AlphaFoldDB" id="A0A328P6A9"/>
<sequence length="219" mass="24629">MAGMLFSNTENGPVETLVAELRDYPEWHRGRKRYGVWVLPMVQPDLLDYVAKVREALADILHPSPLRQPHMTVFVSGFHQARGRADDDFSSAMLRRQRALLRRSELQCVALPLAKPDSFASAAFIPVNDGEGQVARWRALLGSVSREIRQAPYVPHITLGLYRRRVDAPTLRQRLAAFGAPLVALAATELHYVTYAARDPMGPLRVERRWPLGETALPT</sequence>
<keyword evidence="2" id="KW-1185">Reference proteome</keyword>
<dbReference type="Gene3D" id="3.90.1140.10">
    <property type="entry name" value="Cyclic phosphodiesterase"/>
    <property type="match status" value="1"/>
</dbReference>
<dbReference type="Proteomes" id="UP000248926">
    <property type="component" value="Unassembled WGS sequence"/>
</dbReference>
<dbReference type="InterPro" id="IPR009097">
    <property type="entry name" value="Cyclic_Pdiesterase"/>
</dbReference>
<proteinExistence type="predicted"/>
<accession>A0A328P6A9</accession>
<comment type="caution">
    <text evidence="1">The sequence shown here is derived from an EMBL/GenBank/DDBJ whole genome shotgun (WGS) entry which is preliminary data.</text>
</comment>
<dbReference type="SUPFAM" id="SSF55144">
    <property type="entry name" value="LigT-like"/>
    <property type="match status" value="1"/>
</dbReference>
<protein>
    <recommendedName>
        <fullName evidence="3">2'-5' RNA ligase</fullName>
    </recommendedName>
</protein>
<evidence type="ECO:0008006" key="3">
    <source>
        <dbReference type="Google" id="ProtNLM"/>
    </source>
</evidence>
<evidence type="ECO:0000313" key="2">
    <source>
        <dbReference type="Proteomes" id="UP000248926"/>
    </source>
</evidence>
<reference evidence="1 2" key="1">
    <citation type="journal article" date="2018" name="Genet. Mol. Biol.">
        <title>The genome sequence of Dyella jiangningensis FCAV SCS01 from a lignocellulose-decomposing microbial consortium metagenome reveals potential for biotechnological applications.</title>
        <authorList>
            <person name="Desiderato J.G."/>
            <person name="Alvarenga D.O."/>
            <person name="Constancio M.T.L."/>
            <person name="Alves L.M.C."/>
            <person name="Varani A.M."/>
        </authorList>
    </citation>
    <scope>NUCLEOTIDE SEQUENCE [LARGE SCALE GENOMIC DNA]</scope>
    <source>
        <strain evidence="1 2">FCAV SCS01</strain>
    </source>
</reference>
<name>A0A328P6A9_9GAMM</name>
<organism evidence="1 2">
    <name type="scientific">Dyella jiangningensis</name>
    <dbReference type="NCBI Taxonomy" id="1379159"/>
    <lineage>
        <taxon>Bacteria</taxon>
        <taxon>Pseudomonadati</taxon>
        <taxon>Pseudomonadota</taxon>
        <taxon>Gammaproteobacteria</taxon>
        <taxon>Lysobacterales</taxon>
        <taxon>Rhodanobacteraceae</taxon>
        <taxon>Dyella</taxon>
    </lineage>
</organism>
<dbReference type="EMBL" id="NFZS01000001">
    <property type="protein sequence ID" value="RAO77549.1"/>
    <property type="molecule type" value="Genomic_DNA"/>
</dbReference>
<evidence type="ECO:0000313" key="1">
    <source>
        <dbReference type="EMBL" id="RAO77549.1"/>
    </source>
</evidence>
<dbReference type="Pfam" id="PF13563">
    <property type="entry name" value="2_5_RNA_ligase2"/>
    <property type="match status" value="1"/>
</dbReference>